<proteinExistence type="inferred from homology"/>
<dbReference type="PANTHER" id="PTHR13861">
    <property type="entry name" value="VACUOLAR ATP SYNTHASE SUBUNIT F"/>
    <property type="match status" value="1"/>
</dbReference>
<evidence type="ECO:0000256" key="2">
    <source>
        <dbReference type="ARBA" id="ARBA00022448"/>
    </source>
</evidence>
<dbReference type="InterPro" id="IPR008218">
    <property type="entry name" value="ATPase_V1-cplx_f_g_su"/>
</dbReference>
<comment type="caution">
    <text evidence="6">The sequence shown here is derived from an EMBL/GenBank/DDBJ whole genome shotgun (WGS) entry which is preliminary data.</text>
</comment>
<keyword evidence="3 5" id="KW-0375">Hydrogen ion transport</keyword>
<comment type="similarity">
    <text evidence="1 5">Belongs to the V-ATPase F subunit family.</text>
</comment>
<evidence type="ECO:0000313" key="7">
    <source>
        <dbReference type="Proteomes" id="UP001281761"/>
    </source>
</evidence>
<keyword evidence="2 5" id="KW-0813">Transport</keyword>
<dbReference type="NCBIfam" id="TIGR01101">
    <property type="entry name" value="V_ATP_synt_F"/>
    <property type="match status" value="1"/>
</dbReference>
<protein>
    <recommendedName>
        <fullName evidence="5">V-type proton ATPase subunit F</fullName>
    </recommendedName>
</protein>
<reference evidence="6 7" key="1">
    <citation type="journal article" date="2022" name="bioRxiv">
        <title>Genomics of Preaxostyla Flagellates Illuminates Evolutionary Transitions and the Path Towards Mitochondrial Loss.</title>
        <authorList>
            <person name="Novak L.V.F."/>
            <person name="Treitli S.C."/>
            <person name="Pyrih J."/>
            <person name="Halakuc P."/>
            <person name="Pipaliya S.V."/>
            <person name="Vacek V."/>
            <person name="Brzon O."/>
            <person name="Soukal P."/>
            <person name="Eme L."/>
            <person name="Dacks J.B."/>
            <person name="Karnkowska A."/>
            <person name="Elias M."/>
            <person name="Hampl V."/>
        </authorList>
    </citation>
    <scope>NUCLEOTIDE SEQUENCE [LARGE SCALE GENOMIC DNA]</scope>
    <source>
        <strain evidence="6">NAU3</strain>
        <tissue evidence="6">Gut</tissue>
    </source>
</reference>
<dbReference type="PIRSF" id="PIRSF015945">
    <property type="entry name" value="ATPase_V1_F_euk"/>
    <property type="match status" value="1"/>
</dbReference>
<sequence length="122" mass="13500">MSRIREGNLIFAVIGEEDLIMGLLMGGIGNLDAQRNPNYFVCDSKTSKEAIQTAFRTFVSRPDIGILVITQAIAEVIRDEIEDFDAPLPAILEVPGKTTGYDSAKDAILRRAQRLTSSRMDR</sequence>
<dbReference type="EMBL" id="JARBJD010000035">
    <property type="protein sequence ID" value="KAK2958786.1"/>
    <property type="molecule type" value="Genomic_DNA"/>
</dbReference>
<comment type="function">
    <text evidence="5">Subunit of the V1 complex of vacuolar(H+)-ATPase (V-ATPase), a multisubunit enzyme composed of a peripheral complex (V1) that hydrolyzes ATP and a membrane integral complex (V0) that translocates protons. V-ATPase is responsible for acidifying and maintaining the pH of intracellular compartments.</text>
</comment>
<dbReference type="Proteomes" id="UP001281761">
    <property type="component" value="Unassembled WGS sequence"/>
</dbReference>
<evidence type="ECO:0000256" key="3">
    <source>
        <dbReference type="ARBA" id="ARBA00022781"/>
    </source>
</evidence>
<keyword evidence="4 5" id="KW-0406">Ion transport</keyword>
<gene>
    <name evidence="6" type="ORF">BLNAU_6289</name>
</gene>
<evidence type="ECO:0000256" key="4">
    <source>
        <dbReference type="ARBA" id="ARBA00023065"/>
    </source>
</evidence>
<dbReference type="PANTHER" id="PTHR13861:SF2">
    <property type="entry name" value="V-TYPE PROTON ATPASE SUBUNIT F"/>
    <property type="match status" value="1"/>
</dbReference>
<comment type="subunit">
    <text evidence="5">V-ATPase is a heteromultimeric enzyme made up of two complexes: the ATP-hydrolytic V1 complex and the proton translocation V0 complex.</text>
</comment>
<evidence type="ECO:0000313" key="6">
    <source>
        <dbReference type="EMBL" id="KAK2958786.1"/>
    </source>
</evidence>
<dbReference type="Pfam" id="PF01990">
    <property type="entry name" value="ATP-synt_F"/>
    <property type="match status" value="1"/>
</dbReference>
<dbReference type="InterPro" id="IPR005772">
    <property type="entry name" value="ATPase_V1-cplx_fsu_euk"/>
</dbReference>
<evidence type="ECO:0000256" key="1">
    <source>
        <dbReference type="ARBA" id="ARBA00010148"/>
    </source>
</evidence>
<evidence type="ECO:0000256" key="5">
    <source>
        <dbReference type="PIRNR" id="PIRNR015945"/>
    </source>
</evidence>
<keyword evidence="7" id="KW-1185">Reference proteome</keyword>
<dbReference type="Gene3D" id="3.40.50.10580">
    <property type="entry name" value="ATPase, V1 complex, subunit F"/>
    <property type="match status" value="1"/>
</dbReference>
<organism evidence="6 7">
    <name type="scientific">Blattamonas nauphoetae</name>
    <dbReference type="NCBI Taxonomy" id="2049346"/>
    <lineage>
        <taxon>Eukaryota</taxon>
        <taxon>Metamonada</taxon>
        <taxon>Preaxostyla</taxon>
        <taxon>Oxymonadida</taxon>
        <taxon>Blattamonas</taxon>
    </lineage>
</organism>
<name>A0ABQ9Y4X5_9EUKA</name>
<dbReference type="InterPro" id="IPR036906">
    <property type="entry name" value="ATPase_V1_fsu_sf"/>
</dbReference>
<dbReference type="SUPFAM" id="SSF159468">
    <property type="entry name" value="AtpF-like"/>
    <property type="match status" value="1"/>
</dbReference>
<accession>A0ABQ9Y4X5</accession>